<reference evidence="2" key="1">
    <citation type="submission" date="2022-03" db="EMBL/GenBank/DDBJ databases">
        <authorList>
            <person name="Alioto T."/>
            <person name="Alioto T."/>
            <person name="Gomez Garrido J."/>
        </authorList>
    </citation>
    <scope>NUCLEOTIDE SEQUENCE</scope>
</reference>
<dbReference type="InterPro" id="IPR027818">
    <property type="entry name" value="SPACA9"/>
</dbReference>
<dbReference type="GO" id="GO:0001669">
    <property type="term" value="C:acrosomal vesicle"/>
    <property type="evidence" value="ECO:0007669"/>
    <property type="project" value="TreeGrafter"/>
</dbReference>
<evidence type="ECO:0000313" key="2">
    <source>
        <dbReference type="EMBL" id="CAH2316094.1"/>
    </source>
</evidence>
<gene>
    <name evidence="2" type="ORF">PECUL_23A055561</name>
</gene>
<dbReference type="Pfam" id="PF15120">
    <property type="entry name" value="SPACA9"/>
    <property type="match status" value="1"/>
</dbReference>
<evidence type="ECO:0008006" key="4">
    <source>
        <dbReference type="Google" id="ProtNLM"/>
    </source>
</evidence>
<protein>
    <recommendedName>
        <fullName evidence="4">Sperm acrosome-associated protein 9</fullName>
    </recommendedName>
</protein>
<accession>A0AAD1T0M9</accession>
<feature type="compositionally biased region" description="Polar residues" evidence="1">
    <location>
        <begin position="168"/>
        <end position="188"/>
    </location>
</feature>
<dbReference type="PANTHER" id="PTHR32455:SF1">
    <property type="entry name" value="SPERM ACROSOME-ASSOCIATED PROTEIN 9"/>
    <property type="match status" value="1"/>
</dbReference>
<dbReference type="Proteomes" id="UP001295444">
    <property type="component" value="Chromosome 09"/>
</dbReference>
<dbReference type="PANTHER" id="PTHR32455">
    <property type="entry name" value="SPERM ACROSOME-ASSOCIATED PROTEIN 9"/>
    <property type="match status" value="1"/>
</dbReference>
<dbReference type="GO" id="GO:0036126">
    <property type="term" value="C:sperm flagellum"/>
    <property type="evidence" value="ECO:0007669"/>
    <property type="project" value="TreeGrafter"/>
</dbReference>
<evidence type="ECO:0000256" key="1">
    <source>
        <dbReference type="SAM" id="MobiDB-lite"/>
    </source>
</evidence>
<name>A0AAD1T0M9_PELCU</name>
<organism evidence="2 3">
    <name type="scientific">Pelobates cultripes</name>
    <name type="common">Western spadefoot toad</name>
    <dbReference type="NCBI Taxonomy" id="61616"/>
    <lineage>
        <taxon>Eukaryota</taxon>
        <taxon>Metazoa</taxon>
        <taxon>Chordata</taxon>
        <taxon>Craniata</taxon>
        <taxon>Vertebrata</taxon>
        <taxon>Euteleostomi</taxon>
        <taxon>Amphibia</taxon>
        <taxon>Batrachia</taxon>
        <taxon>Anura</taxon>
        <taxon>Pelobatoidea</taxon>
        <taxon>Pelobatidae</taxon>
        <taxon>Pelobates</taxon>
    </lineage>
</organism>
<sequence length="211" mass="24247">MNDVKENLKFLQQRCKLLKQQQVTFITALERCRENAHDRIKPVQNLEQVQNYLDTYCNNSTDRRILTLFLSICSEIQEFCIQLNELQFETRGIKTNLEENFNLLNPANDLSGLKAKYPHDVINHLSCDEAKNFYGGIVSLLPIVMDNIQEAIAKMEKLHSLALHQRGNESSDFTGDQDPMQTTGMQTRVSHRDNKKESLKPAWKPGGSFTC</sequence>
<proteinExistence type="predicted"/>
<feature type="region of interest" description="Disordered" evidence="1">
    <location>
        <begin position="168"/>
        <end position="211"/>
    </location>
</feature>
<evidence type="ECO:0000313" key="3">
    <source>
        <dbReference type="Proteomes" id="UP001295444"/>
    </source>
</evidence>
<dbReference type="GO" id="GO:0097546">
    <property type="term" value="C:ciliary base"/>
    <property type="evidence" value="ECO:0007669"/>
    <property type="project" value="TreeGrafter"/>
</dbReference>
<dbReference type="EMBL" id="OW240920">
    <property type="protein sequence ID" value="CAH2316094.1"/>
    <property type="molecule type" value="Genomic_DNA"/>
</dbReference>
<feature type="compositionally biased region" description="Basic and acidic residues" evidence="1">
    <location>
        <begin position="190"/>
        <end position="199"/>
    </location>
</feature>
<dbReference type="AlphaFoldDB" id="A0AAD1T0M9"/>
<keyword evidence="3" id="KW-1185">Reference proteome</keyword>